<keyword evidence="6" id="KW-0969">Cilium</keyword>
<keyword evidence="4" id="KW-1005">Bacterial flagellum biogenesis</keyword>
<dbReference type="PANTHER" id="PTHR36307:SF1">
    <property type="entry name" value="FLAGELLA BASAL BODY P-RING FORMATION PROTEIN FLGA"/>
    <property type="match status" value="1"/>
</dbReference>
<evidence type="ECO:0000313" key="6">
    <source>
        <dbReference type="EMBL" id="OSM02394.1"/>
    </source>
</evidence>
<comment type="subcellular location">
    <subcellularLocation>
        <location evidence="1 4">Periplasm</location>
    </subcellularLocation>
</comment>
<dbReference type="CDD" id="cd11614">
    <property type="entry name" value="SAF_CpaB_FlgA_like"/>
    <property type="match status" value="1"/>
</dbReference>
<dbReference type="STRING" id="1434232.MAIT1_02533"/>
<accession>A0A1Y2K5K8</accession>
<feature type="chain" id="PRO_5011827914" description="Flagella basal body P-ring formation protein FlgA" evidence="4">
    <location>
        <begin position="27"/>
        <end position="240"/>
    </location>
</feature>
<keyword evidence="2 4" id="KW-0732">Signal</keyword>
<keyword evidence="3 4" id="KW-0574">Periplasm</keyword>
<feature type="signal peptide" evidence="4">
    <location>
        <begin position="1"/>
        <end position="26"/>
    </location>
</feature>
<dbReference type="Gene3D" id="3.90.1210.10">
    <property type="entry name" value="Antifreeze-like/N-acetylneuraminic acid synthase C-terminal domain"/>
    <property type="match status" value="1"/>
</dbReference>
<evidence type="ECO:0000256" key="2">
    <source>
        <dbReference type="ARBA" id="ARBA00022729"/>
    </source>
</evidence>
<dbReference type="RefSeq" id="WP_143814916.1">
    <property type="nucleotide sequence ID" value="NZ_LVJN01000020.1"/>
</dbReference>
<evidence type="ECO:0000256" key="1">
    <source>
        <dbReference type="ARBA" id="ARBA00004418"/>
    </source>
</evidence>
<dbReference type="PANTHER" id="PTHR36307">
    <property type="entry name" value="FLAGELLA BASAL BODY P-RING FORMATION PROTEIN FLGA"/>
    <property type="match status" value="1"/>
</dbReference>
<dbReference type="InterPro" id="IPR017585">
    <property type="entry name" value="SAF_FlgA"/>
</dbReference>
<comment type="similarity">
    <text evidence="4">Belongs to the FlgA family.</text>
</comment>
<keyword evidence="6" id="KW-0282">Flagellum</keyword>
<proteinExistence type="inferred from homology"/>
<dbReference type="InterPro" id="IPR013974">
    <property type="entry name" value="SAF"/>
</dbReference>
<dbReference type="GO" id="GO:0044780">
    <property type="term" value="P:bacterial-type flagellum assembly"/>
    <property type="evidence" value="ECO:0007669"/>
    <property type="project" value="InterPro"/>
</dbReference>
<sequence length="240" mass="26212">MKRNLKMSLMALAALAAAALGGEAEARMIHRQELVEAAQTPMQAAMTLAKPGLEPKAIYFARSLQLPDQGEWRLAVNPQDVDAEPGRRVIPVTVLLNGKPHLELTANVMVQQRERVLTLARNLARGEIVGPQDLRWEERVVNHKGMTYADDPAQLIGMAVKRPVRAGAPLKSDWFDRPIAIERGERVRVTAKSGALTIRAIAVADQAGRVGDAIAVRNPESSRRYLATVIAPGAVRVEML</sequence>
<dbReference type="SMART" id="SM00858">
    <property type="entry name" value="SAF"/>
    <property type="match status" value="1"/>
</dbReference>
<organism evidence="6 7">
    <name type="scientific">Magnetofaba australis IT-1</name>
    <dbReference type="NCBI Taxonomy" id="1434232"/>
    <lineage>
        <taxon>Bacteria</taxon>
        <taxon>Pseudomonadati</taxon>
        <taxon>Pseudomonadota</taxon>
        <taxon>Magnetococcia</taxon>
        <taxon>Magnetococcales</taxon>
        <taxon>Magnetococcaceae</taxon>
        <taxon>Magnetofaba</taxon>
    </lineage>
</organism>
<name>A0A1Y2K5K8_9PROT</name>
<dbReference type="NCBIfam" id="TIGR03170">
    <property type="entry name" value="flgA_cterm"/>
    <property type="match status" value="1"/>
</dbReference>
<keyword evidence="6" id="KW-0966">Cell projection</keyword>
<dbReference type="InterPro" id="IPR039246">
    <property type="entry name" value="Flagellar_FlgA"/>
</dbReference>
<evidence type="ECO:0000313" key="7">
    <source>
        <dbReference type="Proteomes" id="UP000194003"/>
    </source>
</evidence>
<protein>
    <recommendedName>
        <fullName evidence="4">Flagella basal body P-ring formation protein FlgA</fullName>
    </recommendedName>
</protein>
<dbReference type="AlphaFoldDB" id="A0A1Y2K5K8"/>
<dbReference type="EMBL" id="LVJN01000020">
    <property type="protein sequence ID" value="OSM02394.1"/>
    <property type="molecule type" value="Genomic_DNA"/>
</dbReference>
<dbReference type="GO" id="GO:0042597">
    <property type="term" value="C:periplasmic space"/>
    <property type="evidence" value="ECO:0007669"/>
    <property type="project" value="UniProtKB-SubCell"/>
</dbReference>
<evidence type="ECO:0000256" key="3">
    <source>
        <dbReference type="ARBA" id="ARBA00022764"/>
    </source>
</evidence>
<dbReference type="Pfam" id="PF13144">
    <property type="entry name" value="ChapFlgA"/>
    <property type="match status" value="1"/>
</dbReference>
<dbReference type="Proteomes" id="UP000194003">
    <property type="component" value="Unassembled WGS sequence"/>
</dbReference>
<comment type="function">
    <text evidence="4">Involved in the assembly process of the P-ring formation. It may associate with FlgF on the rod constituting a structure essential for the P-ring assembly or may act as a modulator protein for the P-ring assembly.</text>
</comment>
<reference evidence="6 7" key="1">
    <citation type="journal article" date="2016" name="BMC Genomics">
        <title>Combined genomic and structural analyses of a cultured magnetotactic bacterium reveals its niche adaptation to a dynamic environment.</title>
        <authorList>
            <person name="Araujo A.C."/>
            <person name="Morillo V."/>
            <person name="Cypriano J."/>
            <person name="Teixeira L.C."/>
            <person name="Leao P."/>
            <person name="Lyra S."/>
            <person name="Almeida L.G."/>
            <person name="Bazylinski D.A."/>
            <person name="Vasconcellos A.T."/>
            <person name="Abreu F."/>
            <person name="Lins U."/>
        </authorList>
    </citation>
    <scope>NUCLEOTIDE SEQUENCE [LARGE SCALE GENOMIC DNA]</scope>
    <source>
        <strain evidence="6 7">IT-1</strain>
    </source>
</reference>
<evidence type="ECO:0000259" key="5">
    <source>
        <dbReference type="SMART" id="SM00858"/>
    </source>
</evidence>
<evidence type="ECO:0000256" key="4">
    <source>
        <dbReference type="RuleBase" id="RU362063"/>
    </source>
</evidence>
<dbReference type="Gene3D" id="2.30.30.760">
    <property type="match status" value="1"/>
</dbReference>
<feature type="domain" description="SAF" evidence="5">
    <location>
        <begin position="114"/>
        <end position="176"/>
    </location>
</feature>
<dbReference type="OrthoDB" id="1669037at2"/>
<gene>
    <name evidence="6" type="ORF">MAIT1_02533</name>
</gene>
<comment type="caution">
    <text evidence="6">The sequence shown here is derived from an EMBL/GenBank/DDBJ whole genome shotgun (WGS) entry which is preliminary data.</text>
</comment>
<keyword evidence="7" id="KW-1185">Reference proteome</keyword>